<dbReference type="AlphaFoldDB" id="A0AAV4A684"/>
<name>A0AAV4A684_9GAST</name>
<accession>A0AAV4A684</accession>
<dbReference type="EMBL" id="BLXT01003578">
    <property type="protein sequence ID" value="GFO02223.1"/>
    <property type="molecule type" value="Genomic_DNA"/>
</dbReference>
<sequence>MHKEQFQLDISHRFNALEENKLTIETFHKIMEEEAEKFGKNGKDKPNEKLKEDMEIERLDETRKTLKEKEGKRTAEKIEYTELNKLVKKERRARKRRKRKEEIEKIIENGRGPKEAYKGGARKKISCMIKENGESTTDRDEIITICQTFYRKLYEQTTPDRPTILTSSPDKEKMQPFLQDEVKETLDEMKKKKAPGNDGITSDVMKIGGPQIIKYMTKVNNEVLKTKEIPICWKEAKVILIHKKGEPKDIKKLTVQ</sequence>
<feature type="region of interest" description="Disordered" evidence="1">
    <location>
        <begin position="37"/>
        <end position="56"/>
    </location>
</feature>
<proteinExistence type="predicted"/>
<dbReference type="Proteomes" id="UP000735302">
    <property type="component" value="Unassembled WGS sequence"/>
</dbReference>
<evidence type="ECO:0000313" key="2">
    <source>
        <dbReference type="EMBL" id="GFO02223.1"/>
    </source>
</evidence>
<dbReference type="GO" id="GO:0004519">
    <property type="term" value="F:endonuclease activity"/>
    <property type="evidence" value="ECO:0007669"/>
    <property type="project" value="UniProtKB-KW"/>
</dbReference>
<keyword evidence="2" id="KW-0378">Hydrolase</keyword>
<evidence type="ECO:0000313" key="3">
    <source>
        <dbReference type="Proteomes" id="UP000735302"/>
    </source>
</evidence>
<keyword evidence="3" id="KW-1185">Reference proteome</keyword>
<comment type="caution">
    <text evidence="2">The sequence shown here is derived from an EMBL/GenBank/DDBJ whole genome shotgun (WGS) entry which is preliminary data.</text>
</comment>
<gene>
    <name evidence="2" type="ORF">PoB_002872800</name>
</gene>
<evidence type="ECO:0000256" key="1">
    <source>
        <dbReference type="SAM" id="MobiDB-lite"/>
    </source>
</evidence>
<reference evidence="2 3" key="1">
    <citation type="journal article" date="2021" name="Elife">
        <title>Chloroplast acquisition without the gene transfer in kleptoplastic sea slugs, Plakobranchus ocellatus.</title>
        <authorList>
            <person name="Maeda T."/>
            <person name="Takahashi S."/>
            <person name="Yoshida T."/>
            <person name="Shimamura S."/>
            <person name="Takaki Y."/>
            <person name="Nagai Y."/>
            <person name="Toyoda A."/>
            <person name="Suzuki Y."/>
            <person name="Arimoto A."/>
            <person name="Ishii H."/>
            <person name="Satoh N."/>
            <person name="Nishiyama T."/>
            <person name="Hasebe M."/>
            <person name="Maruyama T."/>
            <person name="Minagawa J."/>
            <person name="Obokata J."/>
            <person name="Shigenobu S."/>
        </authorList>
    </citation>
    <scope>NUCLEOTIDE SEQUENCE [LARGE SCALE GENOMIC DNA]</scope>
</reference>
<keyword evidence="2" id="KW-0255">Endonuclease</keyword>
<protein>
    <submittedName>
        <fullName evidence="2">Endonuclease-reverse transcriptase</fullName>
    </submittedName>
</protein>
<dbReference type="PANTHER" id="PTHR19446">
    <property type="entry name" value="REVERSE TRANSCRIPTASES"/>
    <property type="match status" value="1"/>
</dbReference>
<organism evidence="2 3">
    <name type="scientific">Plakobranchus ocellatus</name>
    <dbReference type="NCBI Taxonomy" id="259542"/>
    <lineage>
        <taxon>Eukaryota</taxon>
        <taxon>Metazoa</taxon>
        <taxon>Spiralia</taxon>
        <taxon>Lophotrochozoa</taxon>
        <taxon>Mollusca</taxon>
        <taxon>Gastropoda</taxon>
        <taxon>Heterobranchia</taxon>
        <taxon>Euthyneura</taxon>
        <taxon>Panpulmonata</taxon>
        <taxon>Sacoglossa</taxon>
        <taxon>Placobranchoidea</taxon>
        <taxon>Plakobranchidae</taxon>
        <taxon>Plakobranchus</taxon>
    </lineage>
</organism>
<keyword evidence="2" id="KW-0540">Nuclease</keyword>